<evidence type="ECO:0000256" key="1">
    <source>
        <dbReference type="ARBA" id="ARBA00001966"/>
    </source>
</evidence>
<keyword evidence="3" id="KW-0949">S-adenosyl-L-methionine</keyword>
<keyword evidence="5" id="KW-0408">Iron</keyword>
<sequence length="233" mass="26132">MLISGIQPFTMLDYPDKTACIIFTPGCNFRCGYCHNPEFVLPEKIIKLKDSFIPEESFFSFLAKRRGLLDGVVISGGEPTLAFDLLGFMGRIKALGFLVKLDTNGNRPDLLEQAVSDGLVDYIAMDVKTSLAAYRALVGPLARPDNIKRSIEITKRSGIDYEFRTTLIKEAHSGIILTDLIELVAGAKRWYLQTFRPEHTLRPEFVSYHPFLPEDIEIIIEQACGKVGEVTTR</sequence>
<comment type="cofactor">
    <cofactor evidence="1">
        <name>[4Fe-4S] cluster</name>
        <dbReference type="ChEBI" id="CHEBI:49883"/>
    </cofactor>
</comment>
<evidence type="ECO:0000256" key="4">
    <source>
        <dbReference type="ARBA" id="ARBA00022723"/>
    </source>
</evidence>
<feature type="domain" description="Radical SAM core" evidence="7">
    <location>
        <begin position="13"/>
        <end position="233"/>
    </location>
</feature>
<comment type="caution">
    <text evidence="8">The sequence shown here is derived from an EMBL/GenBank/DDBJ whole genome shotgun (WGS) entry which is preliminary data.</text>
</comment>
<gene>
    <name evidence="8" type="ORF">A2754_03935</name>
</gene>
<dbReference type="EMBL" id="MFPU01000019">
    <property type="protein sequence ID" value="OGH69908.1"/>
    <property type="molecule type" value="Genomic_DNA"/>
</dbReference>
<evidence type="ECO:0000256" key="3">
    <source>
        <dbReference type="ARBA" id="ARBA00022691"/>
    </source>
</evidence>
<dbReference type="GO" id="GO:0051539">
    <property type="term" value="F:4 iron, 4 sulfur cluster binding"/>
    <property type="evidence" value="ECO:0007669"/>
    <property type="project" value="UniProtKB-KW"/>
</dbReference>
<dbReference type="SFLD" id="SFLDG01094">
    <property type="entry name" value="Uncharacterised_Radical_SAM_Su"/>
    <property type="match status" value="1"/>
</dbReference>
<evidence type="ECO:0000259" key="7">
    <source>
        <dbReference type="PROSITE" id="PS51918"/>
    </source>
</evidence>
<protein>
    <submittedName>
        <fullName evidence="8">Anaerobic ribonucleoside-triphosphate reductase activating protein</fullName>
    </submittedName>
</protein>
<dbReference type="SUPFAM" id="SSF102114">
    <property type="entry name" value="Radical SAM enzymes"/>
    <property type="match status" value="1"/>
</dbReference>
<proteinExistence type="predicted"/>
<dbReference type="SFLD" id="SFLDS00029">
    <property type="entry name" value="Radical_SAM"/>
    <property type="match status" value="1"/>
</dbReference>
<evidence type="ECO:0000313" key="8">
    <source>
        <dbReference type="EMBL" id="OGH69908.1"/>
    </source>
</evidence>
<dbReference type="Pfam" id="PF04055">
    <property type="entry name" value="Radical_SAM"/>
    <property type="match status" value="1"/>
</dbReference>
<dbReference type="InterPro" id="IPR013785">
    <property type="entry name" value="Aldolase_TIM"/>
</dbReference>
<dbReference type="CDD" id="cd01335">
    <property type="entry name" value="Radical_SAM"/>
    <property type="match status" value="1"/>
</dbReference>
<evidence type="ECO:0000256" key="6">
    <source>
        <dbReference type="ARBA" id="ARBA00023014"/>
    </source>
</evidence>
<dbReference type="Proteomes" id="UP000177953">
    <property type="component" value="Unassembled WGS sequence"/>
</dbReference>
<evidence type="ECO:0000256" key="2">
    <source>
        <dbReference type="ARBA" id="ARBA00022485"/>
    </source>
</evidence>
<dbReference type="InterPro" id="IPR034457">
    <property type="entry name" value="Organic_radical-activating"/>
</dbReference>
<dbReference type="NCBIfam" id="TIGR02495">
    <property type="entry name" value="NrdG2"/>
    <property type="match status" value="1"/>
</dbReference>
<name>A0A1F6MEE7_9BACT</name>
<reference evidence="8 9" key="1">
    <citation type="journal article" date="2016" name="Nat. Commun.">
        <title>Thousands of microbial genomes shed light on interconnected biogeochemical processes in an aquifer system.</title>
        <authorList>
            <person name="Anantharaman K."/>
            <person name="Brown C.T."/>
            <person name="Hug L.A."/>
            <person name="Sharon I."/>
            <person name="Castelle C.J."/>
            <person name="Probst A.J."/>
            <person name="Thomas B.C."/>
            <person name="Singh A."/>
            <person name="Wilkins M.J."/>
            <person name="Karaoz U."/>
            <person name="Brodie E.L."/>
            <person name="Williams K.H."/>
            <person name="Hubbard S.S."/>
            <person name="Banfield J.F."/>
        </authorList>
    </citation>
    <scope>NUCLEOTIDE SEQUENCE [LARGE SCALE GENOMIC DNA]</scope>
</reference>
<evidence type="ECO:0000313" key="9">
    <source>
        <dbReference type="Proteomes" id="UP000177953"/>
    </source>
</evidence>
<dbReference type="GO" id="GO:0003824">
    <property type="term" value="F:catalytic activity"/>
    <property type="evidence" value="ECO:0007669"/>
    <property type="project" value="InterPro"/>
</dbReference>
<keyword evidence="2" id="KW-0004">4Fe-4S</keyword>
<dbReference type="GO" id="GO:0046872">
    <property type="term" value="F:metal ion binding"/>
    <property type="evidence" value="ECO:0007669"/>
    <property type="project" value="UniProtKB-KW"/>
</dbReference>
<dbReference type="InterPro" id="IPR012840">
    <property type="entry name" value="NrdG2"/>
</dbReference>
<evidence type="ECO:0000256" key="5">
    <source>
        <dbReference type="ARBA" id="ARBA00023004"/>
    </source>
</evidence>
<dbReference type="PANTHER" id="PTHR30352:SF13">
    <property type="entry name" value="GLYCYL-RADICAL ENZYME ACTIVATING ENZYME YJJW-RELATED"/>
    <property type="match status" value="1"/>
</dbReference>
<dbReference type="InterPro" id="IPR007197">
    <property type="entry name" value="rSAM"/>
</dbReference>
<dbReference type="AlphaFoldDB" id="A0A1F6MEE7"/>
<dbReference type="InterPro" id="IPR058240">
    <property type="entry name" value="rSAM_sf"/>
</dbReference>
<keyword evidence="4" id="KW-0479">Metal-binding</keyword>
<dbReference type="Gene3D" id="3.20.20.70">
    <property type="entry name" value="Aldolase class I"/>
    <property type="match status" value="1"/>
</dbReference>
<dbReference type="PANTHER" id="PTHR30352">
    <property type="entry name" value="PYRUVATE FORMATE-LYASE-ACTIVATING ENZYME"/>
    <property type="match status" value="1"/>
</dbReference>
<dbReference type="PROSITE" id="PS51918">
    <property type="entry name" value="RADICAL_SAM"/>
    <property type="match status" value="1"/>
</dbReference>
<organism evidence="8 9">
    <name type="scientific">Candidatus Magasanikbacteria bacterium RIFCSPHIGHO2_01_FULL_47_8</name>
    <dbReference type="NCBI Taxonomy" id="1798673"/>
    <lineage>
        <taxon>Bacteria</taxon>
        <taxon>Candidatus Magasanikiibacteriota</taxon>
    </lineage>
</organism>
<accession>A0A1F6MEE7</accession>
<keyword evidence="6" id="KW-0411">Iron-sulfur</keyword>